<protein>
    <submittedName>
        <fullName evidence="3">Diguanylate cyclase (GGDEF)-like protein</fullName>
    </submittedName>
</protein>
<feature type="region of interest" description="Disordered" evidence="1">
    <location>
        <begin position="1"/>
        <end position="21"/>
    </location>
</feature>
<proteinExistence type="predicted"/>
<dbReference type="PANTHER" id="PTHR46663:SF2">
    <property type="entry name" value="GGDEF DOMAIN-CONTAINING PROTEIN"/>
    <property type="match status" value="1"/>
</dbReference>
<gene>
    <name evidence="3" type="ORF">JD79_02643</name>
</gene>
<dbReference type="InterPro" id="IPR052163">
    <property type="entry name" value="DGC-Regulatory_Protein"/>
</dbReference>
<evidence type="ECO:0000256" key="1">
    <source>
        <dbReference type="SAM" id="MobiDB-lite"/>
    </source>
</evidence>
<dbReference type="Gene3D" id="3.30.70.270">
    <property type="match status" value="1"/>
</dbReference>
<evidence type="ECO:0000259" key="2">
    <source>
        <dbReference type="PROSITE" id="PS50887"/>
    </source>
</evidence>
<dbReference type="Pfam" id="PF00990">
    <property type="entry name" value="GGDEF"/>
    <property type="match status" value="1"/>
</dbReference>
<dbReference type="SMART" id="SM00065">
    <property type="entry name" value="GAF"/>
    <property type="match status" value="1"/>
</dbReference>
<dbReference type="SMART" id="SM00267">
    <property type="entry name" value="GGDEF"/>
    <property type="match status" value="1"/>
</dbReference>
<accession>A0A317QKD3</accession>
<feature type="domain" description="GGDEF" evidence="2">
    <location>
        <begin position="280"/>
        <end position="414"/>
    </location>
</feature>
<name>A0A317QKD3_9ACTN</name>
<dbReference type="InterPro" id="IPR000160">
    <property type="entry name" value="GGDEF_dom"/>
</dbReference>
<dbReference type="InterPro" id="IPR029787">
    <property type="entry name" value="Nucleotide_cyclase"/>
</dbReference>
<dbReference type="CDD" id="cd01949">
    <property type="entry name" value="GGDEF"/>
    <property type="match status" value="1"/>
</dbReference>
<sequence length="434" mass="45520">MSAAVPTPHLPESALPSPRSAVADPDRLAAIASYRLGGHAGIADLDAVVAYMARTVEAPIAMINLVGPDEQCYPAEQGAGAPYSHVPDELSFCAYVVALRAPLQVADALDHPVFRDNPAVAAGAIRSYLGVPLIDEDGFVLGSLGVFDDEPRAFSRAEEGLLENQVRLVRSVLSLRRQVAAHCWDKGLLAAQGRTLEAVAAGLPLESVLETLTSSTAALAVDPDADQSVRLRQTVDRLTAVATKADGWKQALLRSARQDPLTGLANRSHLLDTGRAALAVGGAVLFVDVDRFKEVNDRGGHAVGDQLLVRLADRLRRHVEKELPGAVVGRLGGDEFVAVLPGVDAAAAEVIGHGLAAVLVDEVEVGRRTVRVSASIGLAIAAPGTTLDEVLSLADRAMYGAKERGRGVLHVLRRTGQPAQVERQASAGGGSRRA</sequence>
<dbReference type="InterPro" id="IPR043128">
    <property type="entry name" value="Rev_trsase/Diguanyl_cyclase"/>
</dbReference>
<evidence type="ECO:0000313" key="3">
    <source>
        <dbReference type="EMBL" id="PWW23469.1"/>
    </source>
</evidence>
<dbReference type="InterPro" id="IPR003018">
    <property type="entry name" value="GAF"/>
</dbReference>
<keyword evidence="4" id="KW-1185">Reference proteome</keyword>
<dbReference type="PROSITE" id="PS50887">
    <property type="entry name" value="GGDEF"/>
    <property type="match status" value="1"/>
</dbReference>
<dbReference type="EMBL" id="QGTX01000001">
    <property type="protein sequence ID" value="PWW23469.1"/>
    <property type="molecule type" value="Genomic_DNA"/>
</dbReference>
<reference evidence="4" key="1">
    <citation type="submission" date="2018-05" db="EMBL/GenBank/DDBJ databases">
        <authorList>
            <person name="Klenk H.-P."/>
            <person name="Huntemann M."/>
            <person name="Clum A."/>
            <person name="Pillay M."/>
            <person name="Palaniappan K."/>
            <person name="Varghese N."/>
            <person name="Mikhailova N."/>
            <person name="Stamatis D."/>
            <person name="Reddy T."/>
            <person name="Daum C."/>
            <person name="Shapiro N."/>
            <person name="Ivanova N."/>
            <person name="Kyrpides N."/>
            <person name="Woyke T."/>
        </authorList>
    </citation>
    <scope>NUCLEOTIDE SEQUENCE [LARGE SCALE GENOMIC DNA]</scope>
    <source>
        <strain evidence="4">DSM 45417</strain>
    </source>
</reference>
<dbReference type="OrthoDB" id="9151676at2"/>
<dbReference type="Pfam" id="PF01590">
    <property type="entry name" value="GAF"/>
    <property type="match status" value="1"/>
</dbReference>
<dbReference type="InterPro" id="IPR029016">
    <property type="entry name" value="GAF-like_dom_sf"/>
</dbReference>
<dbReference type="SUPFAM" id="SSF55781">
    <property type="entry name" value="GAF domain-like"/>
    <property type="match status" value="1"/>
</dbReference>
<dbReference type="RefSeq" id="WP_110005872.1">
    <property type="nucleotide sequence ID" value="NZ_QGTX01000001.1"/>
</dbReference>
<dbReference type="Proteomes" id="UP000246661">
    <property type="component" value="Unassembled WGS sequence"/>
</dbReference>
<dbReference type="PANTHER" id="PTHR46663">
    <property type="entry name" value="DIGUANYLATE CYCLASE DGCT-RELATED"/>
    <property type="match status" value="1"/>
</dbReference>
<comment type="caution">
    <text evidence="3">The sequence shown here is derived from an EMBL/GenBank/DDBJ whole genome shotgun (WGS) entry which is preliminary data.</text>
</comment>
<dbReference type="AlphaFoldDB" id="A0A317QKD3"/>
<dbReference type="Gene3D" id="3.30.450.40">
    <property type="match status" value="1"/>
</dbReference>
<evidence type="ECO:0000313" key="4">
    <source>
        <dbReference type="Proteomes" id="UP000246661"/>
    </source>
</evidence>
<dbReference type="NCBIfam" id="TIGR00254">
    <property type="entry name" value="GGDEF"/>
    <property type="match status" value="1"/>
</dbReference>
<dbReference type="SUPFAM" id="SSF55073">
    <property type="entry name" value="Nucleotide cyclase"/>
    <property type="match status" value="1"/>
</dbReference>
<organism evidence="3 4">
    <name type="scientific">Geodermatophilus normandii</name>
    <dbReference type="NCBI Taxonomy" id="1137989"/>
    <lineage>
        <taxon>Bacteria</taxon>
        <taxon>Bacillati</taxon>
        <taxon>Actinomycetota</taxon>
        <taxon>Actinomycetes</taxon>
        <taxon>Geodermatophilales</taxon>
        <taxon>Geodermatophilaceae</taxon>
        <taxon>Geodermatophilus</taxon>
    </lineage>
</organism>